<evidence type="ECO:0000256" key="3">
    <source>
        <dbReference type="ARBA" id="ARBA00022806"/>
    </source>
</evidence>
<dbReference type="Pfam" id="PF03880">
    <property type="entry name" value="DbpA"/>
    <property type="match status" value="1"/>
</dbReference>
<dbReference type="PANTHER" id="PTHR47959:SF1">
    <property type="entry name" value="ATP-DEPENDENT RNA HELICASE DBPA"/>
    <property type="match status" value="1"/>
</dbReference>
<dbReference type="InterPro" id="IPR014001">
    <property type="entry name" value="Helicase_ATP-bd"/>
</dbReference>
<keyword evidence="2 7" id="KW-0378">Hydrolase</keyword>
<reference evidence="11 12" key="1">
    <citation type="submission" date="2016-10" db="EMBL/GenBank/DDBJ databases">
        <authorList>
            <person name="Varghese N."/>
            <person name="Submissions S."/>
        </authorList>
    </citation>
    <scope>NUCLEOTIDE SEQUENCE [LARGE SCALE GENOMIC DNA]</scope>
    <source>
        <strain evidence="11 12">LMG 18378</strain>
    </source>
</reference>
<dbReference type="InterPro" id="IPR050079">
    <property type="entry name" value="DEAD_box_RNA_helicase"/>
</dbReference>
<dbReference type="InterPro" id="IPR000629">
    <property type="entry name" value="RNA-helicase_DEAD-box_CS"/>
</dbReference>
<dbReference type="GO" id="GO:0003724">
    <property type="term" value="F:RNA helicase activity"/>
    <property type="evidence" value="ECO:0007669"/>
    <property type="project" value="InterPro"/>
</dbReference>
<organism evidence="11 12">
    <name type="scientific">Pseudomonas citronellolis</name>
    <dbReference type="NCBI Taxonomy" id="53408"/>
    <lineage>
        <taxon>Bacteria</taxon>
        <taxon>Pseudomonadati</taxon>
        <taxon>Pseudomonadota</taxon>
        <taxon>Gammaproteobacteria</taxon>
        <taxon>Pseudomonadales</taxon>
        <taxon>Pseudomonadaceae</taxon>
        <taxon>Pseudomonas</taxon>
    </lineage>
</organism>
<evidence type="ECO:0000256" key="6">
    <source>
        <dbReference type="PROSITE-ProRule" id="PRU00552"/>
    </source>
</evidence>
<evidence type="ECO:0000259" key="9">
    <source>
        <dbReference type="PROSITE" id="PS51194"/>
    </source>
</evidence>
<feature type="domain" description="Helicase C-terminal" evidence="9">
    <location>
        <begin position="283"/>
        <end position="445"/>
    </location>
</feature>
<dbReference type="PANTHER" id="PTHR47959">
    <property type="entry name" value="ATP-DEPENDENT RNA HELICASE RHLE-RELATED"/>
    <property type="match status" value="1"/>
</dbReference>
<evidence type="ECO:0000259" key="8">
    <source>
        <dbReference type="PROSITE" id="PS51192"/>
    </source>
</evidence>
<name>A0AAQ1QZK0_9PSED</name>
<dbReference type="SMART" id="SM00490">
    <property type="entry name" value="HELICc"/>
    <property type="match status" value="1"/>
</dbReference>
<dbReference type="Proteomes" id="UP000183385">
    <property type="component" value="Unassembled WGS sequence"/>
</dbReference>
<feature type="domain" description="DEAD-box RNA helicase Q" evidence="10">
    <location>
        <begin position="71"/>
        <end position="99"/>
    </location>
</feature>
<evidence type="ECO:0000256" key="7">
    <source>
        <dbReference type="RuleBase" id="RU000492"/>
    </source>
</evidence>
<proteinExistence type="inferred from homology"/>
<dbReference type="SUPFAM" id="SSF52540">
    <property type="entry name" value="P-loop containing nucleoside triphosphate hydrolases"/>
    <property type="match status" value="1"/>
</dbReference>
<dbReference type="InterPro" id="IPR014014">
    <property type="entry name" value="RNA_helicase_DEAD_Q_motif"/>
</dbReference>
<dbReference type="PROSITE" id="PS51195">
    <property type="entry name" value="Q_MOTIF"/>
    <property type="match status" value="1"/>
</dbReference>
<dbReference type="PROSITE" id="PS51194">
    <property type="entry name" value="HELICASE_CTER"/>
    <property type="match status" value="1"/>
</dbReference>
<feature type="short sequence motif" description="Q motif" evidence="6">
    <location>
        <begin position="71"/>
        <end position="99"/>
    </location>
</feature>
<dbReference type="PROSITE" id="PS51192">
    <property type="entry name" value="HELICASE_ATP_BIND_1"/>
    <property type="match status" value="1"/>
</dbReference>
<evidence type="ECO:0000256" key="4">
    <source>
        <dbReference type="ARBA" id="ARBA00022840"/>
    </source>
</evidence>
<dbReference type="Pfam" id="PF00270">
    <property type="entry name" value="DEAD"/>
    <property type="match status" value="1"/>
</dbReference>
<dbReference type="Gene3D" id="3.30.70.330">
    <property type="match status" value="1"/>
</dbReference>
<dbReference type="PROSITE" id="PS00039">
    <property type="entry name" value="DEAD_ATP_HELICASE"/>
    <property type="match status" value="1"/>
</dbReference>
<dbReference type="InterPro" id="IPR011545">
    <property type="entry name" value="DEAD/DEAH_box_helicase_dom"/>
</dbReference>
<dbReference type="CDD" id="cd12501">
    <property type="entry name" value="RRM_EcDbpA_like"/>
    <property type="match status" value="1"/>
</dbReference>
<dbReference type="CDD" id="cd18787">
    <property type="entry name" value="SF2_C_DEAD"/>
    <property type="match status" value="1"/>
</dbReference>
<dbReference type="CDD" id="cd00268">
    <property type="entry name" value="DEADc"/>
    <property type="match status" value="1"/>
</dbReference>
<dbReference type="Pfam" id="PF00271">
    <property type="entry name" value="Helicase_C"/>
    <property type="match status" value="1"/>
</dbReference>
<protein>
    <submittedName>
        <fullName evidence="11">ATP-independent RNA helicase DbpA</fullName>
    </submittedName>
</protein>
<evidence type="ECO:0000256" key="1">
    <source>
        <dbReference type="ARBA" id="ARBA00022741"/>
    </source>
</evidence>
<dbReference type="GO" id="GO:0005524">
    <property type="term" value="F:ATP binding"/>
    <property type="evidence" value="ECO:0007669"/>
    <property type="project" value="UniProtKB-KW"/>
</dbReference>
<evidence type="ECO:0000256" key="5">
    <source>
        <dbReference type="ARBA" id="ARBA00038437"/>
    </source>
</evidence>
<dbReference type="EMBL" id="FOLS01000031">
    <property type="protein sequence ID" value="SFD62833.1"/>
    <property type="molecule type" value="Genomic_DNA"/>
</dbReference>
<dbReference type="InterPro" id="IPR012677">
    <property type="entry name" value="Nucleotide-bd_a/b_plait_sf"/>
</dbReference>
<keyword evidence="4 7" id="KW-0067">ATP-binding</keyword>
<comment type="similarity">
    <text evidence="5 7">Belongs to the DEAD box helicase family.</text>
</comment>
<dbReference type="Gene3D" id="3.40.50.300">
    <property type="entry name" value="P-loop containing nucleotide triphosphate hydrolases"/>
    <property type="match status" value="2"/>
</dbReference>
<comment type="caution">
    <text evidence="11">The sequence shown here is derived from an EMBL/GenBank/DDBJ whole genome shotgun (WGS) entry which is preliminary data.</text>
</comment>
<dbReference type="AlphaFoldDB" id="A0AAQ1QZK0"/>
<dbReference type="InterPro" id="IPR005580">
    <property type="entry name" value="DbpA/CsdA_RNA-bd_dom"/>
</dbReference>
<dbReference type="GO" id="GO:0005829">
    <property type="term" value="C:cytosol"/>
    <property type="evidence" value="ECO:0007669"/>
    <property type="project" value="TreeGrafter"/>
</dbReference>
<evidence type="ECO:0000256" key="2">
    <source>
        <dbReference type="ARBA" id="ARBA00022801"/>
    </source>
</evidence>
<evidence type="ECO:0000313" key="11">
    <source>
        <dbReference type="EMBL" id="SFD62833.1"/>
    </source>
</evidence>
<evidence type="ECO:0000259" key="10">
    <source>
        <dbReference type="PROSITE" id="PS51195"/>
    </source>
</evidence>
<dbReference type="NCBIfam" id="NF008744">
    <property type="entry name" value="PRK11776.1"/>
    <property type="match status" value="1"/>
</dbReference>
<keyword evidence="1 7" id="KW-0547">Nucleotide-binding</keyword>
<evidence type="ECO:0000313" key="12">
    <source>
        <dbReference type="Proteomes" id="UP000183385"/>
    </source>
</evidence>
<dbReference type="GO" id="GO:0003676">
    <property type="term" value="F:nucleic acid binding"/>
    <property type="evidence" value="ECO:0007669"/>
    <property type="project" value="InterPro"/>
</dbReference>
<keyword evidence="12" id="KW-1185">Reference proteome</keyword>
<dbReference type="GO" id="GO:0016787">
    <property type="term" value="F:hydrolase activity"/>
    <property type="evidence" value="ECO:0007669"/>
    <property type="project" value="UniProtKB-KW"/>
</dbReference>
<dbReference type="SMART" id="SM00487">
    <property type="entry name" value="DEXDc"/>
    <property type="match status" value="1"/>
</dbReference>
<dbReference type="InterPro" id="IPR044742">
    <property type="entry name" value="DEAD/DEAH_RhlB"/>
</dbReference>
<dbReference type="InterPro" id="IPR027417">
    <property type="entry name" value="P-loop_NTPase"/>
</dbReference>
<gene>
    <name evidence="11" type="ORF">SAMN05216577_13141</name>
</gene>
<keyword evidence="3 7" id="KW-0347">Helicase</keyword>
<dbReference type="InterPro" id="IPR001650">
    <property type="entry name" value="Helicase_C-like"/>
</dbReference>
<feature type="domain" description="Helicase ATP-binding" evidence="8">
    <location>
        <begin position="102"/>
        <end position="273"/>
    </location>
</feature>
<sequence length="525" mass="57263">MQTQCRHSTTKTCGKRICIKIHYSTVRPFQTGGGQSQWIRGFYRFFQGPAGPVLLHCAPTRLSGFFFVTSTAFSSLPLSADLLANLEALGYKEMTPIQAASLPVILKGRDLIAQAKTGSGKTAAFGIGLLSPLNPRYFGCQALVLCPTRELADQVAKEIRRLARAADNIKVLTLCGGVPFGPQIGSLEHGAHVVVGTPGRVQEHLRRGSLVLDGLNTLVLDEADRMLDMGFYDSIADIIGQLPARRQSLLFSATYPAGIEQLAAKFLRQPERVEVEALHDDSQIEQHFYEIEPRQRMDAVVRLLQHFRPQSAVAFCHTRQQCVELAQALDAQKISALALHGDLEQRERDQVLAMFANRSCSVLVATDVAARGLDIEGLEAVINVELSRDAQVHVHRIGRSGRAGEKGLALSLVAPAEASRAQAIEDLQGKPLNWERIDFLRANPAPLLPPMTTLNIAGGRKDKLRPGDILGALTGDAGLPGSAVGKIAIFDFQAYVAVQRDQAKAALRRLQEGRIKGRSFKVRIL</sequence>
<accession>A0AAQ1QZK0</accession>